<dbReference type="InterPro" id="IPR050595">
    <property type="entry name" value="Bact_response_regulator"/>
</dbReference>
<dbReference type="AlphaFoldDB" id="A0A9D8KEZ6"/>
<proteinExistence type="predicted"/>
<organism evidence="4 5">
    <name type="scientific">Candidatus Zymogenus saltonus</name>
    <dbReference type="NCBI Taxonomy" id="2844893"/>
    <lineage>
        <taxon>Bacteria</taxon>
        <taxon>Deltaproteobacteria</taxon>
        <taxon>Candidatus Zymogenia</taxon>
        <taxon>Candidatus Zymogeniales</taxon>
        <taxon>Candidatus Zymogenaceae</taxon>
        <taxon>Candidatus Zymogenus</taxon>
    </lineage>
</organism>
<evidence type="ECO:0000256" key="1">
    <source>
        <dbReference type="ARBA" id="ARBA00022553"/>
    </source>
</evidence>
<dbReference type="PANTHER" id="PTHR44591">
    <property type="entry name" value="STRESS RESPONSE REGULATOR PROTEIN 1"/>
    <property type="match status" value="1"/>
</dbReference>
<dbReference type="PANTHER" id="PTHR44591:SF3">
    <property type="entry name" value="RESPONSE REGULATORY DOMAIN-CONTAINING PROTEIN"/>
    <property type="match status" value="1"/>
</dbReference>
<name>A0A9D8KEZ6_9DELT</name>
<reference evidence="4" key="2">
    <citation type="submission" date="2021-01" db="EMBL/GenBank/DDBJ databases">
        <authorList>
            <person name="Hahn C.R."/>
            <person name="Youssef N.H."/>
            <person name="Elshahed M."/>
        </authorList>
    </citation>
    <scope>NUCLEOTIDE SEQUENCE</scope>
    <source>
        <strain evidence="4">Zod_Metabat.24</strain>
    </source>
</reference>
<dbReference type="Gene3D" id="3.40.50.2300">
    <property type="match status" value="1"/>
</dbReference>
<comment type="caution">
    <text evidence="4">The sequence shown here is derived from an EMBL/GenBank/DDBJ whole genome shotgun (WGS) entry which is preliminary data.</text>
</comment>
<keyword evidence="1 2" id="KW-0597">Phosphoprotein</keyword>
<reference evidence="4" key="1">
    <citation type="journal article" date="2021" name="Environ. Microbiol.">
        <title>Genomic characterization of three novel Desulfobacterota classes expand the metabolic and phylogenetic diversity of the phylum.</title>
        <authorList>
            <person name="Murphy C.L."/>
            <person name="Biggerstaff J."/>
            <person name="Eichhorn A."/>
            <person name="Ewing E."/>
            <person name="Shahan R."/>
            <person name="Soriano D."/>
            <person name="Stewart S."/>
            <person name="VanMol K."/>
            <person name="Walker R."/>
            <person name="Walters P."/>
            <person name="Elshahed M.S."/>
            <person name="Youssef N.H."/>
        </authorList>
    </citation>
    <scope>NUCLEOTIDE SEQUENCE</scope>
    <source>
        <strain evidence="4">Zod_Metabat.24</strain>
    </source>
</reference>
<dbReference type="PROSITE" id="PS50110">
    <property type="entry name" value="RESPONSE_REGULATORY"/>
    <property type="match status" value="1"/>
</dbReference>
<evidence type="ECO:0000313" key="5">
    <source>
        <dbReference type="Proteomes" id="UP000809273"/>
    </source>
</evidence>
<protein>
    <submittedName>
        <fullName evidence="4">Response regulator</fullName>
    </submittedName>
</protein>
<dbReference type="Pfam" id="PF00072">
    <property type="entry name" value="Response_reg"/>
    <property type="match status" value="1"/>
</dbReference>
<evidence type="ECO:0000256" key="2">
    <source>
        <dbReference type="PROSITE-ProRule" id="PRU00169"/>
    </source>
</evidence>
<dbReference type="GO" id="GO:0000160">
    <property type="term" value="P:phosphorelay signal transduction system"/>
    <property type="evidence" value="ECO:0007669"/>
    <property type="project" value="InterPro"/>
</dbReference>
<dbReference type="Proteomes" id="UP000809273">
    <property type="component" value="Unassembled WGS sequence"/>
</dbReference>
<dbReference type="InterPro" id="IPR001789">
    <property type="entry name" value="Sig_transdc_resp-reg_receiver"/>
</dbReference>
<feature type="modified residue" description="4-aspartylphosphate" evidence="2">
    <location>
        <position position="56"/>
    </location>
</feature>
<dbReference type="InterPro" id="IPR011006">
    <property type="entry name" value="CheY-like_superfamily"/>
</dbReference>
<gene>
    <name evidence="4" type="ORF">JW984_06500</name>
</gene>
<dbReference type="EMBL" id="JAFGIX010000030">
    <property type="protein sequence ID" value="MBN1572832.1"/>
    <property type="molecule type" value="Genomic_DNA"/>
</dbReference>
<dbReference type="CDD" id="cd00156">
    <property type="entry name" value="REC"/>
    <property type="match status" value="1"/>
</dbReference>
<dbReference type="SMART" id="SM00448">
    <property type="entry name" value="REC"/>
    <property type="match status" value="1"/>
</dbReference>
<dbReference type="SUPFAM" id="SSF52172">
    <property type="entry name" value="CheY-like"/>
    <property type="match status" value="1"/>
</dbReference>
<evidence type="ECO:0000313" key="4">
    <source>
        <dbReference type="EMBL" id="MBN1572832.1"/>
    </source>
</evidence>
<sequence length="131" mass="15128">MEKSEKKILLVDDDKDFRRATRKILESDGYQVIEAENSVEGLEKAESEAPDLIIIDVIMDSYTEGFNMIQRLAENAKIKDIPRIILSTLGIKQDLDMIAPEELKTEFILQKTVKKEELIKTIESAFERRKK</sequence>
<feature type="domain" description="Response regulatory" evidence="3">
    <location>
        <begin position="7"/>
        <end position="126"/>
    </location>
</feature>
<accession>A0A9D8KEZ6</accession>
<evidence type="ECO:0000259" key="3">
    <source>
        <dbReference type="PROSITE" id="PS50110"/>
    </source>
</evidence>